<accession>A0A834TNM1</accession>
<dbReference type="EMBL" id="JAAIUW010000007">
    <property type="protein sequence ID" value="KAF7824832.1"/>
    <property type="molecule type" value="Genomic_DNA"/>
</dbReference>
<dbReference type="AlphaFoldDB" id="A0A834TNM1"/>
<comment type="caution">
    <text evidence="1">The sequence shown here is derived from an EMBL/GenBank/DDBJ whole genome shotgun (WGS) entry which is preliminary data.</text>
</comment>
<reference evidence="1" key="1">
    <citation type="submission" date="2020-09" db="EMBL/GenBank/DDBJ databases">
        <title>Genome-Enabled Discovery of Anthraquinone Biosynthesis in Senna tora.</title>
        <authorList>
            <person name="Kang S.-H."/>
            <person name="Pandey R.P."/>
            <person name="Lee C.-M."/>
            <person name="Sim J.-S."/>
            <person name="Jeong J.-T."/>
            <person name="Choi B.-S."/>
            <person name="Jung M."/>
            <person name="Ginzburg D."/>
            <person name="Zhao K."/>
            <person name="Won S.Y."/>
            <person name="Oh T.-J."/>
            <person name="Yu Y."/>
            <person name="Kim N.-H."/>
            <person name="Lee O.R."/>
            <person name="Lee T.-H."/>
            <person name="Bashyal P."/>
            <person name="Kim T.-S."/>
            <person name="Lee W.-H."/>
            <person name="Kawkins C."/>
            <person name="Kim C.-K."/>
            <person name="Kim J.S."/>
            <person name="Ahn B.O."/>
            <person name="Rhee S.Y."/>
            <person name="Sohng J.K."/>
        </authorList>
    </citation>
    <scope>NUCLEOTIDE SEQUENCE</scope>
    <source>
        <tissue evidence="1">Leaf</tissue>
    </source>
</reference>
<protein>
    <submittedName>
        <fullName evidence="1">Uncharacterized protein</fullName>
    </submittedName>
</protein>
<proteinExistence type="predicted"/>
<gene>
    <name evidence="1" type="ORF">G2W53_022976</name>
</gene>
<name>A0A834TNM1_9FABA</name>
<evidence type="ECO:0000313" key="1">
    <source>
        <dbReference type="EMBL" id="KAF7824832.1"/>
    </source>
</evidence>
<keyword evidence="2" id="KW-1185">Reference proteome</keyword>
<dbReference type="Proteomes" id="UP000634136">
    <property type="component" value="Unassembled WGS sequence"/>
</dbReference>
<organism evidence="1 2">
    <name type="scientific">Senna tora</name>
    <dbReference type="NCBI Taxonomy" id="362788"/>
    <lineage>
        <taxon>Eukaryota</taxon>
        <taxon>Viridiplantae</taxon>
        <taxon>Streptophyta</taxon>
        <taxon>Embryophyta</taxon>
        <taxon>Tracheophyta</taxon>
        <taxon>Spermatophyta</taxon>
        <taxon>Magnoliopsida</taxon>
        <taxon>eudicotyledons</taxon>
        <taxon>Gunneridae</taxon>
        <taxon>Pentapetalae</taxon>
        <taxon>rosids</taxon>
        <taxon>fabids</taxon>
        <taxon>Fabales</taxon>
        <taxon>Fabaceae</taxon>
        <taxon>Caesalpinioideae</taxon>
        <taxon>Cassia clade</taxon>
        <taxon>Senna</taxon>
    </lineage>
</organism>
<sequence length="75" mass="8901">MFAQGGFAQLPLYFRNYWLSLARKVAPKVKKDEAFFILRSIRIRKRQKNDRIEQQHTASALIISEIIFQENQFDA</sequence>
<evidence type="ECO:0000313" key="2">
    <source>
        <dbReference type="Proteomes" id="UP000634136"/>
    </source>
</evidence>